<feature type="region of interest" description="Disordered" evidence="2">
    <location>
        <begin position="150"/>
        <end position="176"/>
    </location>
</feature>
<evidence type="ECO:0000313" key="3">
    <source>
        <dbReference type="EMBL" id="KAA8898091.1"/>
    </source>
</evidence>
<dbReference type="OMA" id="CAPMRDV"/>
<dbReference type="VEuPathDB" id="FungiDB:DIURU_004945"/>
<dbReference type="GeneID" id="54783596"/>
<protein>
    <submittedName>
        <fullName evidence="3">Uncharacterized protein</fullName>
    </submittedName>
</protein>
<gene>
    <name evidence="3" type="ORF">DIURU_004945</name>
</gene>
<dbReference type="GO" id="GO:0010737">
    <property type="term" value="P:protein kinase A signaling"/>
    <property type="evidence" value="ECO:0007669"/>
    <property type="project" value="TreeGrafter"/>
</dbReference>
<reference evidence="3 4" key="1">
    <citation type="submission" date="2019-07" db="EMBL/GenBank/DDBJ databases">
        <title>Genome assembly of two rare yeast pathogens: Diutina rugosa and Trichomonascus ciferrii.</title>
        <authorList>
            <person name="Mixao V."/>
            <person name="Saus E."/>
            <person name="Hansen A."/>
            <person name="Lass-Flor C."/>
            <person name="Gabaldon T."/>
        </authorList>
    </citation>
    <scope>NUCLEOTIDE SEQUENCE [LARGE SCALE GENOMIC DNA]</scope>
    <source>
        <strain evidence="3 4">CBS 613</strain>
    </source>
</reference>
<dbReference type="RefSeq" id="XP_034010348.1">
    <property type="nucleotide sequence ID" value="XM_034157873.1"/>
</dbReference>
<dbReference type="AlphaFoldDB" id="A0A642UFN8"/>
<feature type="region of interest" description="Disordered" evidence="2">
    <location>
        <begin position="587"/>
        <end position="606"/>
    </location>
</feature>
<feature type="compositionally biased region" description="Low complexity" evidence="2">
    <location>
        <begin position="587"/>
        <end position="603"/>
    </location>
</feature>
<dbReference type="InterPro" id="IPR008862">
    <property type="entry name" value="Tcp11"/>
</dbReference>
<proteinExistence type="inferred from homology"/>
<dbReference type="Proteomes" id="UP000449547">
    <property type="component" value="Unassembled WGS sequence"/>
</dbReference>
<dbReference type="Pfam" id="PF05794">
    <property type="entry name" value="Tcp11"/>
    <property type="match status" value="1"/>
</dbReference>
<feature type="compositionally biased region" description="Polar residues" evidence="2">
    <location>
        <begin position="87"/>
        <end position="114"/>
    </location>
</feature>
<evidence type="ECO:0000256" key="2">
    <source>
        <dbReference type="SAM" id="MobiDB-lite"/>
    </source>
</evidence>
<name>A0A642UFN8_DIURU</name>
<feature type="region of interest" description="Disordered" evidence="2">
    <location>
        <begin position="640"/>
        <end position="685"/>
    </location>
</feature>
<dbReference type="PANTHER" id="PTHR12832:SF11">
    <property type="entry name" value="LD23868P"/>
    <property type="match status" value="1"/>
</dbReference>
<organism evidence="3 4">
    <name type="scientific">Diutina rugosa</name>
    <name type="common">Yeast</name>
    <name type="synonym">Candida rugosa</name>
    <dbReference type="NCBI Taxonomy" id="5481"/>
    <lineage>
        <taxon>Eukaryota</taxon>
        <taxon>Fungi</taxon>
        <taxon>Dikarya</taxon>
        <taxon>Ascomycota</taxon>
        <taxon>Saccharomycotina</taxon>
        <taxon>Pichiomycetes</taxon>
        <taxon>Debaryomycetaceae</taxon>
        <taxon>Diutina</taxon>
    </lineage>
</organism>
<accession>A0A642UFN8</accession>
<feature type="compositionally biased region" description="Basic residues" evidence="2">
    <location>
        <begin position="159"/>
        <end position="170"/>
    </location>
</feature>
<dbReference type="OrthoDB" id="276323at2759"/>
<feature type="compositionally biased region" description="Low complexity" evidence="2">
    <location>
        <begin position="40"/>
        <end position="57"/>
    </location>
</feature>
<comment type="caution">
    <text evidence="3">The sequence shown here is derived from an EMBL/GenBank/DDBJ whole genome shotgun (WGS) entry which is preliminary data.</text>
</comment>
<dbReference type="PANTHER" id="PTHR12832">
    <property type="entry name" value="TESTIS-SPECIFIC PROTEIN PBS13 T-COMPLEX 11"/>
    <property type="match status" value="1"/>
</dbReference>
<sequence>MNLNNQPDNQESDHQFRPVCFDSPSGGTATAQVPPPPGPSSGKRQSSSSSSSSSQSESSKRVRLDPQLVDPLGNAASPKSFHAGFESVSQKEPSVQSTATTPVPPQETTVSAQPNKKPARFVRRFRSRSLPIINYSQRSPGYKSHFSTAAASSASTLSKHPHPRHHHHHLGTSIPPLPPINLQSLKEIDLHEILKNPQLRHDILFDPQLQFRPNLDGERGKRKKSIIDKYWLEIQKECRQYFTPPSGPIKINRLPILFQTLRDVLLSLLPNKDRPQVNEIMDIELLVQQLNHGSFDFVEMARWLGDVFKSHCAPMRDGWVSEMIQKFVDAERQHSVESLVAGLRSIFQILEAMKLDVANHQIRILRPVLIGTAVDFEREYFQSLISHNKIYIDDSLTWFYKKYSQAIKSGDVRPDDYSDTTLKPVIISSIIDLLSCRHMATEFPTTLAFDHTRLVLLRADVRQLVCVQLCSVLYRQLAAKKPSRLAPSVISQVQQEILSIVTDDNGNIKWTKNIQAIALQLVKNVVSSPATAVSSKLPQDVVDFAYHWLIKHIQPSSPVYGLMESKVFKDLLSEIMITIDEEAPALAASQSSSQHTSSAPAKSESSELKNIAQRISTLGKFHWSVFGCNYTEYIKMHTPPPAVTPVENEPKSRSNSFDDEVDDTASRQVTEAPALDEVTAAVIST</sequence>
<keyword evidence="4" id="KW-1185">Reference proteome</keyword>
<evidence type="ECO:0000313" key="4">
    <source>
        <dbReference type="Proteomes" id="UP000449547"/>
    </source>
</evidence>
<dbReference type="EMBL" id="SWFT01000149">
    <property type="protein sequence ID" value="KAA8898091.1"/>
    <property type="molecule type" value="Genomic_DNA"/>
</dbReference>
<comment type="similarity">
    <text evidence="1">Belongs to the TCP11 family.</text>
</comment>
<evidence type="ECO:0000256" key="1">
    <source>
        <dbReference type="ARBA" id="ARBA00010954"/>
    </source>
</evidence>
<feature type="region of interest" description="Disordered" evidence="2">
    <location>
        <begin position="1"/>
        <end position="117"/>
    </location>
</feature>